<evidence type="ECO:0000256" key="1">
    <source>
        <dbReference type="SAM" id="MobiDB-lite"/>
    </source>
</evidence>
<evidence type="ECO:0000313" key="4">
    <source>
        <dbReference type="Proteomes" id="UP000655287"/>
    </source>
</evidence>
<feature type="transmembrane region" description="Helical" evidence="2">
    <location>
        <begin position="91"/>
        <end position="111"/>
    </location>
</feature>
<keyword evidence="2" id="KW-1133">Transmembrane helix</keyword>
<dbReference type="SUPFAM" id="SSF50939">
    <property type="entry name" value="Sialidases"/>
    <property type="match status" value="1"/>
</dbReference>
<dbReference type="EMBL" id="BOOU01000036">
    <property type="protein sequence ID" value="GII77610.1"/>
    <property type="molecule type" value="Genomic_DNA"/>
</dbReference>
<evidence type="ECO:0000313" key="3">
    <source>
        <dbReference type="EMBL" id="GII77610.1"/>
    </source>
</evidence>
<keyword evidence="4" id="KW-1185">Reference proteome</keyword>
<feature type="transmembrane region" description="Helical" evidence="2">
    <location>
        <begin position="25"/>
        <end position="43"/>
    </location>
</feature>
<keyword evidence="2" id="KW-0812">Transmembrane</keyword>
<dbReference type="Proteomes" id="UP000655287">
    <property type="component" value="Unassembled WGS sequence"/>
</dbReference>
<name>A0A919V4U1_9ACTN</name>
<dbReference type="InterPro" id="IPR036278">
    <property type="entry name" value="Sialidase_sf"/>
</dbReference>
<feature type="transmembrane region" description="Helical" evidence="2">
    <location>
        <begin position="131"/>
        <end position="149"/>
    </location>
</feature>
<proteinExistence type="predicted"/>
<feature type="region of interest" description="Disordered" evidence="1">
    <location>
        <begin position="201"/>
        <end position="224"/>
    </location>
</feature>
<comment type="caution">
    <text evidence="3">The sequence shown here is derived from an EMBL/GenBank/DDBJ whole genome shotgun (WGS) entry which is preliminary data.</text>
</comment>
<accession>A0A919V4U1</accession>
<reference evidence="3" key="1">
    <citation type="submission" date="2021-01" db="EMBL/GenBank/DDBJ databases">
        <title>Whole genome shotgun sequence of Sphaerisporangium rufum NBRC 109079.</title>
        <authorList>
            <person name="Komaki H."/>
            <person name="Tamura T."/>
        </authorList>
    </citation>
    <scope>NUCLEOTIDE SEQUENCE</scope>
    <source>
        <strain evidence="3">NBRC 109079</strain>
    </source>
</reference>
<sequence length="383" mass="40607">MILLLNDHFLKYVWPGFVTGKVSDIAGMLVAPPLLALPAAAFARARRRRHADRVALVSILVTGCGFACVKATSTGAFLASQAWSVVTGPSVILADASDLIALPALAVTWRIWRHARHVASTTSPGSGTAQAMIVVPVAMFAVVATPAPFRYEVNAVGVQDGVIIVHNTFADPVISRDGGTTWKSAGDEIPLPGSRTLGPETPGLDRGGQIAPGPVFPTPKPRRKACVPERPEHCYRVDPPALRVDETNDGGTTWTAAWQVSPEVRKRLKESCSEEGARLSSNAVAVLARPGGHVVVVANGCDGIALRDVSGVWHRFTFTDNLDPLPERASYPFTEQPLPTADTTAGIPWLRNSLTIAAAAVGLLCLAVIIAGLRRRRAGRPQG</sequence>
<organism evidence="3 4">
    <name type="scientific">Sphaerisporangium rufum</name>
    <dbReference type="NCBI Taxonomy" id="1381558"/>
    <lineage>
        <taxon>Bacteria</taxon>
        <taxon>Bacillati</taxon>
        <taxon>Actinomycetota</taxon>
        <taxon>Actinomycetes</taxon>
        <taxon>Streptosporangiales</taxon>
        <taxon>Streptosporangiaceae</taxon>
        <taxon>Sphaerisporangium</taxon>
    </lineage>
</organism>
<feature type="transmembrane region" description="Helical" evidence="2">
    <location>
        <begin position="55"/>
        <end position="79"/>
    </location>
</feature>
<gene>
    <name evidence="3" type="ORF">Sru01_25920</name>
</gene>
<protein>
    <submittedName>
        <fullName evidence="3">Uncharacterized protein</fullName>
    </submittedName>
</protein>
<keyword evidence="2" id="KW-0472">Membrane</keyword>
<evidence type="ECO:0000256" key="2">
    <source>
        <dbReference type="SAM" id="Phobius"/>
    </source>
</evidence>
<dbReference type="AlphaFoldDB" id="A0A919V4U1"/>
<feature type="transmembrane region" description="Helical" evidence="2">
    <location>
        <begin position="354"/>
        <end position="373"/>
    </location>
</feature>